<dbReference type="Proteomes" id="UP000799539">
    <property type="component" value="Unassembled WGS sequence"/>
</dbReference>
<sequence>MCFRKCRRRVCRRSCLDSPFRSCGESSHCLLYCNQYLNTIAADTPRLRERFTPEIIHQIHDLPPGALELPLDDPGAYCLVFVVAWVVVHARCSHSPSCSKKISRPSQGGNHCTLAAMCEILLHVSAGPARRSEVWESGGFSANKGGPDTEDKTLLALFDYPAV</sequence>
<dbReference type="AlphaFoldDB" id="A0A6A6EZZ7"/>
<accession>A0A6A6EZZ7</accession>
<protein>
    <submittedName>
        <fullName evidence="1">Uncharacterized protein</fullName>
    </submittedName>
</protein>
<proteinExistence type="predicted"/>
<organism evidence="1 2">
    <name type="scientific">Cercospora zeae-maydis SCOH1-5</name>
    <dbReference type="NCBI Taxonomy" id="717836"/>
    <lineage>
        <taxon>Eukaryota</taxon>
        <taxon>Fungi</taxon>
        <taxon>Dikarya</taxon>
        <taxon>Ascomycota</taxon>
        <taxon>Pezizomycotina</taxon>
        <taxon>Dothideomycetes</taxon>
        <taxon>Dothideomycetidae</taxon>
        <taxon>Mycosphaerellales</taxon>
        <taxon>Mycosphaerellaceae</taxon>
        <taxon>Cercospora</taxon>
    </lineage>
</organism>
<reference evidence="1" key="1">
    <citation type="journal article" date="2020" name="Stud. Mycol.">
        <title>101 Dothideomycetes genomes: a test case for predicting lifestyles and emergence of pathogens.</title>
        <authorList>
            <person name="Haridas S."/>
            <person name="Albert R."/>
            <person name="Binder M."/>
            <person name="Bloem J."/>
            <person name="Labutti K."/>
            <person name="Salamov A."/>
            <person name="Andreopoulos B."/>
            <person name="Baker S."/>
            <person name="Barry K."/>
            <person name="Bills G."/>
            <person name="Bluhm B."/>
            <person name="Cannon C."/>
            <person name="Castanera R."/>
            <person name="Culley D."/>
            <person name="Daum C."/>
            <person name="Ezra D."/>
            <person name="Gonzalez J."/>
            <person name="Henrissat B."/>
            <person name="Kuo A."/>
            <person name="Liang C."/>
            <person name="Lipzen A."/>
            <person name="Lutzoni F."/>
            <person name="Magnuson J."/>
            <person name="Mondo S."/>
            <person name="Nolan M."/>
            <person name="Ohm R."/>
            <person name="Pangilinan J."/>
            <person name="Park H.-J."/>
            <person name="Ramirez L."/>
            <person name="Alfaro M."/>
            <person name="Sun H."/>
            <person name="Tritt A."/>
            <person name="Yoshinaga Y."/>
            <person name="Zwiers L.-H."/>
            <person name="Turgeon B."/>
            <person name="Goodwin S."/>
            <person name="Spatafora J."/>
            <person name="Crous P."/>
            <person name="Grigoriev I."/>
        </authorList>
    </citation>
    <scope>NUCLEOTIDE SEQUENCE</scope>
    <source>
        <strain evidence="1">SCOH1-5</strain>
    </source>
</reference>
<gene>
    <name evidence="1" type="ORF">CERZMDRAFT_88803</name>
</gene>
<keyword evidence="2" id="KW-1185">Reference proteome</keyword>
<evidence type="ECO:0000313" key="2">
    <source>
        <dbReference type="Proteomes" id="UP000799539"/>
    </source>
</evidence>
<name>A0A6A6EZZ7_9PEZI</name>
<dbReference type="EMBL" id="ML992707">
    <property type="protein sequence ID" value="KAF2207036.1"/>
    <property type="molecule type" value="Genomic_DNA"/>
</dbReference>
<evidence type="ECO:0000313" key="1">
    <source>
        <dbReference type="EMBL" id="KAF2207036.1"/>
    </source>
</evidence>